<reference evidence="1" key="1">
    <citation type="submission" date="2022-04" db="EMBL/GenBank/DDBJ databases">
        <title>Genome of the entomopathogenic fungus Entomophthora muscae.</title>
        <authorList>
            <person name="Elya C."/>
            <person name="Lovett B.R."/>
            <person name="Lee E."/>
            <person name="Macias A.M."/>
            <person name="Hajek A.E."/>
            <person name="De Bivort B.L."/>
            <person name="Kasson M.T."/>
            <person name="De Fine Licht H.H."/>
            <person name="Stajich J.E."/>
        </authorList>
    </citation>
    <scope>NUCLEOTIDE SEQUENCE</scope>
    <source>
        <strain evidence="1">Berkeley</strain>
    </source>
</reference>
<keyword evidence="2" id="KW-1185">Reference proteome</keyword>
<name>A0ACC2UCS7_9FUNG</name>
<comment type="caution">
    <text evidence="1">The sequence shown here is derived from an EMBL/GenBank/DDBJ whole genome shotgun (WGS) entry which is preliminary data.</text>
</comment>
<dbReference type="Proteomes" id="UP001165960">
    <property type="component" value="Unassembled WGS sequence"/>
</dbReference>
<organism evidence="1 2">
    <name type="scientific">Entomophthora muscae</name>
    <dbReference type="NCBI Taxonomy" id="34485"/>
    <lineage>
        <taxon>Eukaryota</taxon>
        <taxon>Fungi</taxon>
        <taxon>Fungi incertae sedis</taxon>
        <taxon>Zoopagomycota</taxon>
        <taxon>Entomophthoromycotina</taxon>
        <taxon>Entomophthoromycetes</taxon>
        <taxon>Entomophthorales</taxon>
        <taxon>Entomophthoraceae</taxon>
        <taxon>Entomophthora</taxon>
    </lineage>
</organism>
<evidence type="ECO:0000313" key="2">
    <source>
        <dbReference type="Proteomes" id="UP001165960"/>
    </source>
</evidence>
<accession>A0ACC2UCS7</accession>
<protein>
    <submittedName>
        <fullName evidence="1">Uncharacterized protein</fullName>
    </submittedName>
</protein>
<sequence>MFEDIPTRAQGIYTTSENVLRSLTCNYLVLSTAKIVSATPLILDHPTPLSPEDLPALASEESLGAPELTPKCAYWLLSRMILICLYSYFSWVSAASSLWTPLQEAMSALYCMTSWWILPPGWEPNLVSLAPLSHMFNPKTSTISAFLTIYETAMRQESDEIKKEHILPVYT</sequence>
<proteinExistence type="predicted"/>
<dbReference type="EMBL" id="QTSX02000802">
    <property type="protein sequence ID" value="KAJ9084833.1"/>
    <property type="molecule type" value="Genomic_DNA"/>
</dbReference>
<gene>
    <name evidence="1" type="ORF">DSO57_1020012</name>
</gene>
<evidence type="ECO:0000313" key="1">
    <source>
        <dbReference type="EMBL" id="KAJ9084833.1"/>
    </source>
</evidence>